<evidence type="ECO:0000313" key="11">
    <source>
        <dbReference type="EMBL" id="AOT69163.1"/>
    </source>
</evidence>
<dbReference type="PRINTS" id="PR00344">
    <property type="entry name" value="BCTRLSENSOR"/>
</dbReference>
<evidence type="ECO:0000256" key="3">
    <source>
        <dbReference type="ARBA" id="ARBA00012438"/>
    </source>
</evidence>
<gene>
    <name evidence="11" type="ORF">Gferi_06055</name>
</gene>
<evidence type="ECO:0000313" key="12">
    <source>
        <dbReference type="Proteomes" id="UP000095743"/>
    </source>
</evidence>
<dbReference type="Pfam" id="PF02518">
    <property type="entry name" value="HATPase_c"/>
    <property type="match status" value="1"/>
</dbReference>
<dbReference type="SUPFAM" id="SSF47384">
    <property type="entry name" value="Homodimeric domain of signal transducing histidine kinase"/>
    <property type="match status" value="1"/>
</dbReference>
<dbReference type="SMART" id="SM00388">
    <property type="entry name" value="HisKA"/>
    <property type="match status" value="1"/>
</dbReference>
<dbReference type="CDD" id="cd07040">
    <property type="entry name" value="HP"/>
    <property type="match status" value="1"/>
</dbReference>
<dbReference type="FunFam" id="3.30.565.10:FF:000006">
    <property type="entry name" value="Sensor histidine kinase WalK"/>
    <property type="match status" value="1"/>
</dbReference>
<feature type="transmembrane region" description="Helical" evidence="8">
    <location>
        <begin position="12"/>
        <end position="32"/>
    </location>
</feature>
<dbReference type="EC" id="2.7.13.3" evidence="3"/>
<dbReference type="PROSITE" id="PS50109">
    <property type="entry name" value="HIS_KIN"/>
    <property type="match status" value="1"/>
</dbReference>
<comment type="subcellular location">
    <subcellularLocation>
        <location evidence="2">Membrane</location>
    </subcellularLocation>
</comment>
<dbReference type="InterPro" id="IPR004358">
    <property type="entry name" value="Sig_transdc_His_kin-like_C"/>
</dbReference>
<dbReference type="PROSITE" id="PS50885">
    <property type="entry name" value="HAMP"/>
    <property type="match status" value="1"/>
</dbReference>
<feature type="domain" description="HAMP" evidence="10">
    <location>
        <begin position="189"/>
        <end position="242"/>
    </location>
</feature>
<dbReference type="SMART" id="SM00387">
    <property type="entry name" value="HATPase_c"/>
    <property type="match status" value="1"/>
</dbReference>
<keyword evidence="8" id="KW-0472">Membrane</keyword>
<dbReference type="Gene3D" id="6.10.340.10">
    <property type="match status" value="1"/>
</dbReference>
<dbReference type="SUPFAM" id="SSF55874">
    <property type="entry name" value="ATPase domain of HSP90 chaperone/DNA topoisomerase II/histidine kinase"/>
    <property type="match status" value="1"/>
</dbReference>
<dbReference type="KEGG" id="gfe:Gferi_06055"/>
<feature type="domain" description="Histidine kinase" evidence="9">
    <location>
        <begin position="250"/>
        <end position="463"/>
    </location>
</feature>
<keyword evidence="6 11" id="KW-0418">Kinase</keyword>
<keyword evidence="4" id="KW-0597">Phosphoprotein</keyword>
<keyword evidence="7" id="KW-0902">Two-component regulatory system</keyword>
<dbReference type="CDD" id="cd00082">
    <property type="entry name" value="HisKA"/>
    <property type="match status" value="1"/>
</dbReference>
<dbReference type="SMART" id="SM00304">
    <property type="entry name" value="HAMP"/>
    <property type="match status" value="1"/>
</dbReference>
<dbReference type="InterPro" id="IPR036097">
    <property type="entry name" value="HisK_dim/P_sf"/>
</dbReference>
<dbReference type="STRING" id="1424294.Gferi_06055"/>
<dbReference type="PANTHER" id="PTHR45453:SF1">
    <property type="entry name" value="PHOSPHATE REGULON SENSOR PROTEIN PHOR"/>
    <property type="match status" value="1"/>
</dbReference>
<dbReference type="GO" id="GO:0004721">
    <property type="term" value="F:phosphoprotein phosphatase activity"/>
    <property type="evidence" value="ECO:0007669"/>
    <property type="project" value="TreeGrafter"/>
</dbReference>
<dbReference type="EMBL" id="CP017269">
    <property type="protein sequence ID" value="AOT69163.1"/>
    <property type="molecule type" value="Genomic_DNA"/>
</dbReference>
<evidence type="ECO:0000256" key="8">
    <source>
        <dbReference type="SAM" id="Phobius"/>
    </source>
</evidence>
<accession>A0A1D8GE21</accession>
<dbReference type="CDD" id="cd00075">
    <property type="entry name" value="HATPase"/>
    <property type="match status" value="1"/>
</dbReference>
<evidence type="ECO:0000256" key="2">
    <source>
        <dbReference type="ARBA" id="ARBA00004370"/>
    </source>
</evidence>
<dbReference type="Gene3D" id="1.10.287.130">
    <property type="match status" value="1"/>
</dbReference>
<organism evidence="11 12">
    <name type="scientific">Geosporobacter ferrireducens</name>
    <dbReference type="NCBI Taxonomy" id="1424294"/>
    <lineage>
        <taxon>Bacteria</taxon>
        <taxon>Bacillati</taxon>
        <taxon>Bacillota</taxon>
        <taxon>Clostridia</taxon>
        <taxon>Peptostreptococcales</taxon>
        <taxon>Thermotaleaceae</taxon>
        <taxon>Geosporobacter</taxon>
    </lineage>
</organism>
<dbReference type="RefSeq" id="WP_069974729.1">
    <property type="nucleotide sequence ID" value="NZ_CP017269.1"/>
</dbReference>
<protein>
    <recommendedName>
        <fullName evidence="3">histidine kinase</fullName>
        <ecNumber evidence="3">2.7.13.3</ecNumber>
    </recommendedName>
</protein>
<dbReference type="InterPro" id="IPR003594">
    <property type="entry name" value="HATPase_dom"/>
</dbReference>
<dbReference type="InterPro" id="IPR036890">
    <property type="entry name" value="HATPase_C_sf"/>
</dbReference>
<dbReference type="Pfam" id="PF00512">
    <property type="entry name" value="HisKA"/>
    <property type="match status" value="1"/>
</dbReference>
<evidence type="ECO:0000259" key="9">
    <source>
        <dbReference type="PROSITE" id="PS50109"/>
    </source>
</evidence>
<sequence length="464" mass="53189">MKFGLKAKLSLSNIILVTICVALISIFANIFLEEHFIEYIMQNQEHKIEHVVSLIQDQYEENIGWNQKSITKTGINALEQGLIVKVKDDKDNIIWDAVSYDPVQCENILSHMSENMNSRYPKWQGGYVEKQYPVYFEQEQVGIVEIGYYGPFYYTDNDLHFIRKINRMLISIGTLSLIFALFVGNYMGNRLITPILRVIRTAQMIAKGYFGDRSREKSNTKEINELIRVINDLAETLENQDRLRKKITADVAHELRTPLATLQSHMDAMIEGIWDINVERLKSCNEEISRLINMVGDLQELAKVEGENLILNKVEFDISELVQKMIMNFDKQFKNKQVEIEFFGDKTMVVADKDKISQVIINLMSNALKYTQTGGMAAIWIHNNDEIISLRIKDSGIGISKEDLPHIFERFYRAEKSRNRLTGGSGIGLAIVKAIVEAHKGTIMVRSNLNQGTEFVITLPKQVN</sequence>
<dbReference type="InterPro" id="IPR003660">
    <property type="entry name" value="HAMP_dom"/>
</dbReference>
<dbReference type="GO" id="GO:0000155">
    <property type="term" value="F:phosphorelay sensor kinase activity"/>
    <property type="evidence" value="ECO:0007669"/>
    <property type="project" value="InterPro"/>
</dbReference>
<dbReference type="GO" id="GO:0016036">
    <property type="term" value="P:cellular response to phosphate starvation"/>
    <property type="evidence" value="ECO:0007669"/>
    <property type="project" value="TreeGrafter"/>
</dbReference>
<dbReference type="GO" id="GO:0005886">
    <property type="term" value="C:plasma membrane"/>
    <property type="evidence" value="ECO:0007669"/>
    <property type="project" value="TreeGrafter"/>
</dbReference>
<evidence type="ECO:0000256" key="1">
    <source>
        <dbReference type="ARBA" id="ARBA00000085"/>
    </source>
</evidence>
<keyword evidence="12" id="KW-1185">Reference proteome</keyword>
<dbReference type="InterPro" id="IPR005467">
    <property type="entry name" value="His_kinase_dom"/>
</dbReference>
<dbReference type="InterPro" id="IPR003661">
    <property type="entry name" value="HisK_dim/P_dom"/>
</dbReference>
<reference evidence="11 12" key="1">
    <citation type="submission" date="2016-09" db="EMBL/GenBank/DDBJ databases">
        <title>Genomic analysis reveals versatility of anaerobic energy metabolism of Geosporobacter ferrireducens IRF9 of phylum Firmicutes.</title>
        <authorList>
            <person name="Kim S.-J."/>
        </authorList>
    </citation>
    <scope>NUCLEOTIDE SEQUENCE [LARGE SCALE GENOMIC DNA]</scope>
    <source>
        <strain evidence="11 12">IRF9</strain>
    </source>
</reference>
<comment type="catalytic activity">
    <reaction evidence="1">
        <text>ATP + protein L-histidine = ADP + protein N-phospho-L-histidine.</text>
        <dbReference type="EC" id="2.7.13.3"/>
    </reaction>
</comment>
<evidence type="ECO:0000256" key="4">
    <source>
        <dbReference type="ARBA" id="ARBA00022553"/>
    </source>
</evidence>
<evidence type="ECO:0000256" key="5">
    <source>
        <dbReference type="ARBA" id="ARBA00022679"/>
    </source>
</evidence>
<proteinExistence type="predicted"/>
<evidence type="ECO:0000256" key="7">
    <source>
        <dbReference type="ARBA" id="ARBA00023012"/>
    </source>
</evidence>
<keyword evidence="5" id="KW-0808">Transferase</keyword>
<dbReference type="InterPro" id="IPR050351">
    <property type="entry name" value="BphY/WalK/GraS-like"/>
</dbReference>
<keyword evidence="8" id="KW-0812">Transmembrane</keyword>
<dbReference type="PANTHER" id="PTHR45453">
    <property type="entry name" value="PHOSPHATE REGULON SENSOR PROTEIN PHOR"/>
    <property type="match status" value="1"/>
</dbReference>
<feature type="transmembrane region" description="Helical" evidence="8">
    <location>
        <begin position="168"/>
        <end position="187"/>
    </location>
</feature>
<dbReference type="Pfam" id="PF00672">
    <property type="entry name" value="HAMP"/>
    <property type="match status" value="1"/>
</dbReference>
<keyword evidence="8" id="KW-1133">Transmembrane helix</keyword>
<evidence type="ECO:0000259" key="10">
    <source>
        <dbReference type="PROSITE" id="PS50885"/>
    </source>
</evidence>
<dbReference type="Gene3D" id="3.30.565.10">
    <property type="entry name" value="Histidine kinase-like ATPase, C-terminal domain"/>
    <property type="match status" value="1"/>
</dbReference>
<evidence type="ECO:0000256" key="6">
    <source>
        <dbReference type="ARBA" id="ARBA00022777"/>
    </source>
</evidence>
<dbReference type="OrthoDB" id="9813151at2"/>
<dbReference type="AlphaFoldDB" id="A0A1D8GE21"/>
<dbReference type="Proteomes" id="UP000095743">
    <property type="component" value="Chromosome"/>
</dbReference>
<name>A0A1D8GE21_9FIRM</name>